<sequence length="136" mass="15201">MDSSFEGWSGLLSMTDEVWDVYCHHLCLLFFFLCLAFDLNLLGKAAESSLCSVLHVMMGLSEKCKAVSQVKKLPVLRGNLLNAPRLIYSCLLHHPVLKSRDDIMHSCLIPVLHLGVFFLLTSFAKSETTIIDSNIS</sequence>
<gene>
    <name evidence="2" type="ORF">OCBIM_22006546mg</name>
</gene>
<proteinExistence type="predicted"/>
<keyword evidence="1" id="KW-0472">Membrane</keyword>
<evidence type="ECO:0000256" key="1">
    <source>
        <dbReference type="SAM" id="Phobius"/>
    </source>
</evidence>
<dbReference type="EMBL" id="KQ426003">
    <property type="protein sequence ID" value="KOF68765.1"/>
    <property type="molecule type" value="Genomic_DNA"/>
</dbReference>
<keyword evidence="1" id="KW-1133">Transmembrane helix</keyword>
<keyword evidence="1" id="KW-0812">Transmembrane</keyword>
<accession>A0A0L8FWL8</accession>
<protein>
    <submittedName>
        <fullName evidence="2">Uncharacterized protein</fullName>
    </submittedName>
</protein>
<feature type="transmembrane region" description="Helical" evidence="1">
    <location>
        <begin position="103"/>
        <end position="124"/>
    </location>
</feature>
<evidence type="ECO:0000313" key="2">
    <source>
        <dbReference type="EMBL" id="KOF68765.1"/>
    </source>
</evidence>
<feature type="transmembrane region" description="Helical" evidence="1">
    <location>
        <begin position="21"/>
        <end position="42"/>
    </location>
</feature>
<reference evidence="2" key="1">
    <citation type="submission" date="2015-07" db="EMBL/GenBank/DDBJ databases">
        <title>MeaNS - Measles Nucleotide Surveillance Program.</title>
        <authorList>
            <person name="Tran T."/>
            <person name="Druce J."/>
        </authorList>
    </citation>
    <scope>NUCLEOTIDE SEQUENCE</scope>
    <source>
        <strain evidence="2">UCB-OBI-ISO-001</strain>
        <tissue evidence="2">Gonad</tissue>
    </source>
</reference>
<name>A0A0L8FWL8_OCTBM</name>
<dbReference type="AlphaFoldDB" id="A0A0L8FWL8"/>
<organism evidence="2">
    <name type="scientific">Octopus bimaculoides</name>
    <name type="common">California two-spotted octopus</name>
    <dbReference type="NCBI Taxonomy" id="37653"/>
    <lineage>
        <taxon>Eukaryota</taxon>
        <taxon>Metazoa</taxon>
        <taxon>Spiralia</taxon>
        <taxon>Lophotrochozoa</taxon>
        <taxon>Mollusca</taxon>
        <taxon>Cephalopoda</taxon>
        <taxon>Coleoidea</taxon>
        <taxon>Octopodiformes</taxon>
        <taxon>Octopoda</taxon>
        <taxon>Incirrata</taxon>
        <taxon>Octopodidae</taxon>
        <taxon>Octopus</taxon>
    </lineage>
</organism>